<name>A0ABV9NKP6_9GAMM</name>
<keyword evidence="1" id="KW-0175">Coiled coil</keyword>
<dbReference type="Pfam" id="PF13479">
    <property type="entry name" value="AAA_24"/>
    <property type="match status" value="1"/>
</dbReference>
<feature type="coiled-coil region" evidence="1">
    <location>
        <begin position="218"/>
        <end position="252"/>
    </location>
</feature>
<dbReference type="EMBL" id="JBHSGG010000003">
    <property type="protein sequence ID" value="MFC4727113.1"/>
    <property type="molecule type" value="Genomic_DNA"/>
</dbReference>
<dbReference type="GO" id="GO:0005524">
    <property type="term" value="F:ATP binding"/>
    <property type="evidence" value="ECO:0007669"/>
    <property type="project" value="UniProtKB-KW"/>
</dbReference>
<evidence type="ECO:0000313" key="3">
    <source>
        <dbReference type="Proteomes" id="UP001595892"/>
    </source>
</evidence>
<keyword evidence="2" id="KW-0547">Nucleotide-binding</keyword>
<keyword evidence="2" id="KW-0067">ATP-binding</keyword>
<dbReference type="Proteomes" id="UP001595892">
    <property type="component" value="Unassembled WGS sequence"/>
</dbReference>
<accession>A0ABV9NKP6</accession>
<dbReference type="RefSeq" id="WP_377003115.1">
    <property type="nucleotide sequence ID" value="NZ_JBHSGG010000003.1"/>
</dbReference>
<evidence type="ECO:0000313" key="2">
    <source>
        <dbReference type="EMBL" id="MFC4727113.1"/>
    </source>
</evidence>
<comment type="caution">
    <text evidence="2">The sequence shown here is derived from an EMBL/GenBank/DDBJ whole genome shotgun (WGS) entry which is preliminary data.</text>
</comment>
<evidence type="ECO:0000256" key="1">
    <source>
        <dbReference type="SAM" id="Coils"/>
    </source>
</evidence>
<gene>
    <name evidence="2" type="ORF">ACFO3Q_02885</name>
</gene>
<sequence length="298" mass="32486">MPLRITRSSDPITVERLNLCIYAPPGLGKTTMAFTAEAPLLLDFDQGAHRAANRKDTVRVTSWNDVAGITEADLADYKTVIVDTAGRALDVLSADIIRGNPKHGRGGALTLQGYGELKARFVAFLKLLNGFGKDVVLIAHMDEQRNGDDIIERLDVQGGSKGEIYKAADAMGRLFVKGGQRQLDFSPRDGSFGKNPGQLDVLDVPHPSRDPHFLAGVIQQIKDRLNALTEEQREAQERLEKWRAALNDVEDLDGINAILSDAKDAPKAHKALLHERATKLGLSFDAKAGEYVRAAEAA</sequence>
<protein>
    <submittedName>
        <fullName evidence="2">ATP-binding protein</fullName>
    </submittedName>
</protein>
<proteinExistence type="predicted"/>
<reference evidence="3" key="1">
    <citation type="journal article" date="2019" name="Int. J. Syst. Evol. Microbiol.">
        <title>The Global Catalogue of Microorganisms (GCM) 10K type strain sequencing project: providing services to taxonomists for standard genome sequencing and annotation.</title>
        <authorList>
            <consortium name="The Broad Institute Genomics Platform"/>
            <consortium name="The Broad Institute Genome Sequencing Center for Infectious Disease"/>
            <person name="Wu L."/>
            <person name="Ma J."/>
        </authorList>
    </citation>
    <scope>NUCLEOTIDE SEQUENCE [LARGE SCALE GENOMIC DNA]</scope>
    <source>
        <strain evidence="3">CGMCC 1.13574</strain>
    </source>
</reference>
<keyword evidence="3" id="KW-1185">Reference proteome</keyword>
<organism evidence="2 3">
    <name type="scientific">Coralloluteibacterium thermophilum</name>
    <dbReference type="NCBI Taxonomy" id="2707049"/>
    <lineage>
        <taxon>Bacteria</taxon>
        <taxon>Pseudomonadati</taxon>
        <taxon>Pseudomonadota</taxon>
        <taxon>Gammaproteobacteria</taxon>
        <taxon>Lysobacterales</taxon>
        <taxon>Lysobacteraceae</taxon>
        <taxon>Coralloluteibacterium</taxon>
    </lineage>
</organism>